<comment type="caution">
    <text evidence="1">The sequence shown here is derived from an EMBL/GenBank/DDBJ whole genome shotgun (WGS) entry which is preliminary data.</text>
</comment>
<keyword evidence="2" id="KW-1185">Reference proteome</keyword>
<accession>A0AC60PBV0</accession>
<reference evidence="1 2" key="1">
    <citation type="journal article" date="2020" name="Cell">
        <title>Large-Scale Comparative Analyses of Tick Genomes Elucidate Their Genetic Diversity and Vector Capacities.</title>
        <authorList>
            <consortium name="Tick Genome and Microbiome Consortium (TIGMIC)"/>
            <person name="Jia N."/>
            <person name="Wang J."/>
            <person name="Shi W."/>
            <person name="Du L."/>
            <person name="Sun Y."/>
            <person name="Zhan W."/>
            <person name="Jiang J.F."/>
            <person name="Wang Q."/>
            <person name="Zhang B."/>
            <person name="Ji P."/>
            <person name="Bell-Sakyi L."/>
            <person name="Cui X.M."/>
            <person name="Yuan T.T."/>
            <person name="Jiang B.G."/>
            <person name="Yang W.F."/>
            <person name="Lam T.T."/>
            <person name="Chang Q.C."/>
            <person name="Ding S.J."/>
            <person name="Wang X.J."/>
            <person name="Zhu J.G."/>
            <person name="Ruan X.D."/>
            <person name="Zhao L."/>
            <person name="Wei J.T."/>
            <person name="Ye R.Z."/>
            <person name="Que T.C."/>
            <person name="Du C.H."/>
            <person name="Zhou Y.H."/>
            <person name="Cheng J.X."/>
            <person name="Dai P.F."/>
            <person name="Guo W.B."/>
            <person name="Han X.H."/>
            <person name="Huang E.J."/>
            <person name="Li L.F."/>
            <person name="Wei W."/>
            <person name="Gao Y.C."/>
            <person name="Liu J.Z."/>
            <person name="Shao H.Z."/>
            <person name="Wang X."/>
            <person name="Wang C.C."/>
            <person name="Yang T.C."/>
            <person name="Huo Q.B."/>
            <person name="Li W."/>
            <person name="Chen H.Y."/>
            <person name="Chen S.E."/>
            <person name="Zhou L.G."/>
            <person name="Ni X.B."/>
            <person name="Tian J.H."/>
            <person name="Sheng Y."/>
            <person name="Liu T."/>
            <person name="Pan Y.S."/>
            <person name="Xia L.Y."/>
            <person name="Li J."/>
            <person name="Zhao F."/>
            <person name="Cao W.C."/>
        </authorList>
    </citation>
    <scope>NUCLEOTIDE SEQUENCE [LARGE SCALE GENOMIC DNA]</scope>
    <source>
        <strain evidence="1">Iper-2018</strain>
    </source>
</reference>
<organism evidence="1 2">
    <name type="scientific">Ixodes persulcatus</name>
    <name type="common">Taiga tick</name>
    <dbReference type="NCBI Taxonomy" id="34615"/>
    <lineage>
        <taxon>Eukaryota</taxon>
        <taxon>Metazoa</taxon>
        <taxon>Ecdysozoa</taxon>
        <taxon>Arthropoda</taxon>
        <taxon>Chelicerata</taxon>
        <taxon>Arachnida</taxon>
        <taxon>Acari</taxon>
        <taxon>Parasitiformes</taxon>
        <taxon>Ixodida</taxon>
        <taxon>Ixodoidea</taxon>
        <taxon>Ixodidae</taxon>
        <taxon>Ixodinae</taxon>
        <taxon>Ixodes</taxon>
    </lineage>
</organism>
<name>A0AC60PBV0_IXOPE</name>
<sequence length="108" mass="11558">GPHGATMLQHLLHAAAPLHDCTPPNTNPDAPAVLQNPEGAKRRASMKGDTIGDVFGVNAPEPEENEEPLSGYEEDAPYPDDQIDEQGDDEAPAAPPNEQRRESAEKLV</sequence>
<gene>
    <name evidence="1" type="ORF">HPB47_005872</name>
</gene>
<dbReference type="Proteomes" id="UP000805193">
    <property type="component" value="Unassembled WGS sequence"/>
</dbReference>
<evidence type="ECO:0000313" key="1">
    <source>
        <dbReference type="EMBL" id="KAG0417127.1"/>
    </source>
</evidence>
<protein>
    <submittedName>
        <fullName evidence="1">Uncharacterized protein</fullName>
    </submittedName>
</protein>
<dbReference type="EMBL" id="JABSTQ010010881">
    <property type="protein sequence ID" value="KAG0417127.1"/>
    <property type="molecule type" value="Genomic_DNA"/>
</dbReference>
<feature type="non-terminal residue" evidence="1">
    <location>
        <position position="1"/>
    </location>
</feature>
<proteinExistence type="predicted"/>
<evidence type="ECO:0000313" key="2">
    <source>
        <dbReference type="Proteomes" id="UP000805193"/>
    </source>
</evidence>